<dbReference type="EMBL" id="PKPP01016051">
    <property type="protein sequence ID" value="PWA38057.1"/>
    <property type="molecule type" value="Genomic_DNA"/>
</dbReference>
<keyword evidence="6" id="KW-1185">Reference proteome</keyword>
<evidence type="ECO:0000313" key="5">
    <source>
        <dbReference type="EMBL" id="PWA38057.1"/>
    </source>
</evidence>
<dbReference type="SMART" id="SM00343">
    <property type="entry name" value="ZnF_C2HC"/>
    <property type="match status" value="1"/>
</dbReference>
<keyword evidence="1" id="KW-0479">Metal-binding</keyword>
<dbReference type="PROSITE" id="PS50158">
    <property type="entry name" value="ZF_CCHC"/>
    <property type="match status" value="1"/>
</dbReference>
<dbReference type="GO" id="GO:0008270">
    <property type="term" value="F:zinc ion binding"/>
    <property type="evidence" value="ECO:0007669"/>
    <property type="project" value="UniProtKB-KW"/>
</dbReference>
<feature type="domain" description="CCHC-type" evidence="4">
    <location>
        <begin position="281"/>
        <end position="297"/>
    </location>
</feature>
<keyword evidence="1" id="KW-0863">Zinc-finger</keyword>
<dbReference type="Gene3D" id="4.10.60.10">
    <property type="entry name" value="Zinc finger, CCHC-type"/>
    <property type="match status" value="1"/>
</dbReference>
<proteinExistence type="predicted"/>
<evidence type="ECO:0000256" key="2">
    <source>
        <dbReference type="SAM" id="Coils"/>
    </source>
</evidence>
<dbReference type="OrthoDB" id="1914176at2759"/>
<keyword evidence="2" id="KW-0175">Coiled coil</keyword>
<organism evidence="5 6">
    <name type="scientific">Artemisia annua</name>
    <name type="common">Sweet wormwood</name>
    <dbReference type="NCBI Taxonomy" id="35608"/>
    <lineage>
        <taxon>Eukaryota</taxon>
        <taxon>Viridiplantae</taxon>
        <taxon>Streptophyta</taxon>
        <taxon>Embryophyta</taxon>
        <taxon>Tracheophyta</taxon>
        <taxon>Spermatophyta</taxon>
        <taxon>Magnoliopsida</taxon>
        <taxon>eudicotyledons</taxon>
        <taxon>Gunneridae</taxon>
        <taxon>Pentapetalae</taxon>
        <taxon>asterids</taxon>
        <taxon>campanulids</taxon>
        <taxon>Asterales</taxon>
        <taxon>Asteraceae</taxon>
        <taxon>Asteroideae</taxon>
        <taxon>Anthemideae</taxon>
        <taxon>Artemisiinae</taxon>
        <taxon>Artemisia</taxon>
    </lineage>
</organism>
<sequence>MSTTQDALAAEKYARPPMLYQGSYVQWSSRFMNVLMGYKEHKLLINSIKNGPYVMKEIPDSTNEGNDIYNAIDSNLTAHDLWKALERLMQDAYIRFNKLINEMSRHNLKRSNIEYNTMFLTNLQPEWRRFTIAIRQNQDLTAKDINNLFDLLKHNQVEVNDILEQKRKEKEKELLTPQITPPPVTDPLALVSSYHQTHSPFNSNSETLYSPSDDSTDPNQDQASVELTKIVKNLALLGKQIQKTFYKRPTNNNFRITSAPTAINKRQDLPPRGEAMRQDPKCFGCGQQGHFAKNCPNGKVRNKDYYRHKMLLAYIEEKGKILNADENDFMMDTDDEGELLETNMVYMASLAKVDVFEAQEEDATPSYDTDAEEDDTLVNKKKIKDMLYEEKSERPLVLKRQIQDLQNENFNFKRNISQIEKSKKNLETEVSTLKEDKANCIKRLTKAETKLRTDHQTSQTMHMLLPKQDPLLDLKQGIDYTKPSYLDIVKRQIPSLYNADYMRRDTLKDYMFVPNDISQEEI</sequence>
<feature type="coiled-coil region" evidence="2">
    <location>
        <begin position="402"/>
        <end position="443"/>
    </location>
</feature>
<dbReference type="InterPro" id="IPR036875">
    <property type="entry name" value="Znf_CCHC_sf"/>
</dbReference>
<dbReference type="SUPFAM" id="SSF57756">
    <property type="entry name" value="Retrovirus zinc finger-like domains"/>
    <property type="match status" value="1"/>
</dbReference>
<dbReference type="Proteomes" id="UP000245207">
    <property type="component" value="Unassembled WGS sequence"/>
</dbReference>
<feature type="region of interest" description="Disordered" evidence="3">
    <location>
        <begin position="196"/>
        <end position="221"/>
    </location>
</feature>
<protein>
    <submittedName>
        <fullName evidence="5">Interaptin</fullName>
    </submittedName>
</protein>
<evidence type="ECO:0000313" key="6">
    <source>
        <dbReference type="Proteomes" id="UP000245207"/>
    </source>
</evidence>
<dbReference type="Pfam" id="PF00098">
    <property type="entry name" value="zf-CCHC"/>
    <property type="match status" value="1"/>
</dbReference>
<reference evidence="5 6" key="1">
    <citation type="journal article" date="2018" name="Mol. Plant">
        <title>The genome of Artemisia annua provides insight into the evolution of Asteraceae family and artemisinin biosynthesis.</title>
        <authorList>
            <person name="Shen Q."/>
            <person name="Zhang L."/>
            <person name="Liao Z."/>
            <person name="Wang S."/>
            <person name="Yan T."/>
            <person name="Shi P."/>
            <person name="Liu M."/>
            <person name="Fu X."/>
            <person name="Pan Q."/>
            <person name="Wang Y."/>
            <person name="Lv Z."/>
            <person name="Lu X."/>
            <person name="Zhang F."/>
            <person name="Jiang W."/>
            <person name="Ma Y."/>
            <person name="Chen M."/>
            <person name="Hao X."/>
            <person name="Li L."/>
            <person name="Tang Y."/>
            <person name="Lv G."/>
            <person name="Zhou Y."/>
            <person name="Sun X."/>
            <person name="Brodelius P.E."/>
            <person name="Rose J.K.C."/>
            <person name="Tang K."/>
        </authorList>
    </citation>
    <scope>NUCLEOTIDE SEQUENCE [LARGE SCALE GENOMIC DNA]</scope>
    <source>
        <strain evidence="6">cv. Huhao1</strain>
        <tissue evidence="5">Leaf</tissue>
    </source>
</reference>
<gene>
    <name evidence="5" type="ORF">CTI12_AA580920</name>
</gene>
<evidence type="ECO:0000259" key="4">
    <source>
        <dbReference type="PROSITE" id="PS50158"/>
    </source>
</evidence>
<dbReference type="InterPro" id="IPR001878">
    <property type="entry name" value="Znf_CCHC"/>
</dbReference>
<evidence type="ECO:0000256" key="1">
    <source>
        <dbReference type="PROSITE-ProRule" id="PRU00047"/>
    </source>
</evidence>
<name>A0A2U1KMQ0_ARTAN</name>
<keyword evidence="1" id="KW-0862">Zinc</keyword>
<evidence type="ECO:0000256" key="3">
    <source>
        <dbReference type="SAM" id="MobiDB-lite"/>
    </source>
</evidence>
<dbReference type="GO" id="GO:0003676">
    <property type="term" value="F:nucleic acid binding"/>
    <property type="evidence" value="ECO:0007669"/>
    <property type="project" value="InterPro"/>
</dbReference>
<dbReference type="AlphaFoldDB" id="A0A2U1KMQ0"/>
<comment type="caution">
    <text evidence="5">The sequence shown here is derived from an EMBL/GenBank/DDBJ whole genome shotgun (WGS) entry which is preliminary data.</text>
</comment>
<accession>A0A2U1KMQ0</accession>